<keyword evidence="3" id="KW-0812">Transmembrane</keyword>
<evidence type="ECO:0000259" key="4">
    <source>
        <dbReference type="Pfam" id="PF04548"/>
    </source>
</evidence>
<organism evidence="5 6">
    <name type="scientific">Diversispora epigaea</name>
    <dbReference type="NCBI Taxonomy" id="1348612"/>
    <lineage>
        <taxon>Eukaryota</taxon>
        <taxon>Fungi</taxon>
        <taxon>Fungi incertae sedis</taxon>
        <taxon>Mucoromycota</taxon>
        <taxon>Glomeromycotina</taxon>
        <taxon>Glomeromycetes</taxon>
        <taxon>Diversisporales</taxon>
        <taxon>Diversisporaceae</taxon>
        <taxon>Diversispora</taxon>
    </lineage>
</organism>
<comment type="caution">
    <text evidence="5">The sequence shown here is derived from an EMBL/GenBank/DDBJ whole genome shotgun (WGS) entry which is preliminary data.</text>
</comment>
<feature type="domain" description="AIG1-type G" evidence="4">
    <location>
        <begin position="16"/>
        <end position="177"/>
    </location>
</feature>
<gene>
    <name evidence="5" type="ORF">Glove_41g110</name>
</gene>
<evidence type="ECO:0000256" key="1">
    <source>
        <dbReference type="ARBA" id="ARBA00022741"/>
    </source>
</evidence>
<evidence type="ECO:0000313" key="6">
    <source>
        <dbReference type="Proteomes" id="UP000266861"/>
    </source>
</evidence>
<evidence type="ECO:0000256" key="3">
    <source>
        <dbReference type="SAM" id="Phobius"/>
    </source>
</evidence>
<dbReference type="SUPFAM" id="SSF52540">
    <property type="entry name" value="P-loop containing nucleoside triphosphate hydrolases"/>
    <property type="match status" value="1"/>
</dbReference>
<accession>A0A397JP84</accession>
<keyword evidence="1" id="KW-0547">Nucleotide-binding</keyword>
<dbReference type="AlphaFoldDB" id="A0A397JP84"/>
<dbReference type="Pfam" id="PF04548">
    <property type="entry name" value="AIG1"/>
    <property type="match status" value="1"/>
</dbReference>
<proteinExistence type="predicted"/>
<dbReference type="Gene3D" id="3.40.50.300">
    <property type="entry name" value="P-loop containing nucleotide triphosphate hydrolases"/>
    <property type="match status" value="1"/>
</dbReference>
<dbReference type="STRING" id="1348612.A0A397JP84"/>
<evidence type="ECO:0000256" key="2">
    <source>
        <dbReference type="ARBA" id="ARBA00023134"/>
    </source>
</evidence>
<dbReference type="GO" id="GO:0005525">
    <property type="term" value="F:GTP binding"/>
    <property type="evidence" value="ECO:0007669"/>
    <property type="project" value="UniProtKB-KW"/>
</dbReference>
<keyword evidence="2" id="KW-0342">GTP-binding</keyword>
<dbReference type="PANTHER" id="PTHR10903">
    <property type="entry name" value="GTPASE, IMAP FAMILY MEMBER-RELATED"/>
    <property type="match status" value="1"/>
</dbReference>
<protein>
    <recommendedName>
        <fullName evidence="4">AIG1-type G domain-containing protein</fullName>
    </recommendedName>
</protein>
<reference evidence="5 6" key="1">
    <citation type="submission" date="2018-08" db="EMBL/GenBank/DDBJ databases">
        <title>Genome and evolution of the arbuscular mycorrhizal fungus Diversispora epigaea (formerly Glomus versiforme) and its bacterial endosymbionts.</title>
        <authorList>
            <person name="Sun X."/>
            <person name="Fei Z."/>
            <person name="Harrison M."/>
        </authorList>
    </citation>
    <scope>NUCLEOTIDE SEQUENCE [LARGE SCALE GENOMIC DNA]</scope>
    <source>
        <strain evidence="5 6">IT104</strain>
    </source>
</reference>
<keyword evidence="3" id="KW-0472">Membrane</keyword>
<keyword evidence="6" id="KW-1185">Reference proteome</keyword>
<dbReference type="InterPro" id="IPR027417">
    <property type="entry name" value="P-loop_NTPase"/>
</dbReference>
<feature type="transmembrane region" description="Helical" evidence="3">
    <location>
        <begin position="214"/>
        <end position="239"/>
    </location>
</feature>
<dbReference type="InterPro" id="IPR006703">
    <property type="entry name" value="G_AIG1"/>
</dbReference>
<dbReference type="Proteomes" id="UP000266861">
    <property type="component" value="Unassembled WGS sequence"/>
</dbReference>
<keyword evidence="3" id="KW-1133">Transmembrane helix</keyword>
<dbReference type="PANTHER" id="PTHR10903:SF184">
    <property type="entry name" value="GTP-BINDING PROTEIN A"/>
    <property type="match status" value="1"/>
</dbReference>
<dbReference type="EMBL" id="PQFF01000039">
    <property type="protein sequence ID" value="RHZ87004.1"/>
    <property type="molecule type" value="Genomic_DNA"/>
</dbReference>
<name>A0A397JP84_9GLOM</name>
<dbReference type="OrthoDB" id="5985928at2759"/>
<sequence length="254" mass="28818">MANESTVLNVNAKGAIVLIGIKGAGKSTVGNMLLGAYTENNVKEEFEIHDDDDTSKISHKAEIDIEIKNNKYKLIDAPGMPSLESWTNIKDLLKKFESIYGVHAYLLVYAGTRFTPANKHHINSVINDLGKDRLIIVFTKQSKDATEKREIMEKNFNEDFKRILRSIDERWVVAPNLDIFGNSEDGKKVIEKNMEKLKDFIDKIKPQPKTCWSWWGWKYLFAVTGVTTVIIVVVVLFILNVRRNSSTNNSLPSS</sequence>
<dbReference type="InterPro" id="IPR045058">
    <property type="entry name" value="GIMA/IAN/Toc"/>
</dbReference>
<evidence type="ECO:0000313" key="5">
    <source>
        <dbReference type="EMBL" id="RHZ87004.1"/>
    </source>
</evidence>